<dbReference type="OrthoDB" id="26387at2759"/>
<dbReference type="InterPro" id="IPR036390">
    <property type="entry name" value="WH_DNA-bd_sf"/>
</dbReference>
<feature type="compositionally biased region" description="Polar residues" evidence="11">
    <location>
        <begin position="535"/>
        <end position="547"/>
    </location>
</feature>
<dbReference type="PANTHER" id="PTHR21497:SF24">
    <property type="entry name" value="E3 UBIQUITIN-PROTEIN LIGASE UBR1"/>
    <property type="match status" value="1"/>
</dbReference>
<evidence type="ECO:0000256" key="7">
    <source>
        <dbReference type="ARBA" id="ARBA00022833"/>
    </source>
</evidence>
<feature type="region of interest" description="Disordered" evidence="11">
    <location>
        <begin position="474"/>
        <end position="497"/>
    </location>
</feature>
<dbReference type="FunCoup" id="A0A1C7NB94">
    <property type="interactions" value="398"/>
</dbReference>
<comment type="function">
    <text evidence="10">Ubiquitin ligase protein which is a component of the N-end rule pathway. Recognizes and binds to proteins bearing specific N-terminal residues that are destabilizing according to the N-end rule, leading to their ubiquitination and subsequent degradation.</text>
</comment>
<evidence type="ECO:0000313" key="13">
    <source>
        <dbReference type="EMBL" id="OBZ86019.1"/>
    </source>
</evidence>
<dbReference type="InterPro" id="IPR003126">
    <property type="entry name" value="Znf_UBR"/>
</dbReference>
<keyword evidence="5 10" id="KW-0863">Zinc-finger</keyword>
<protein>
    <recommendedName>
        <fullName evidence="10">E3 ubiquitin-protein ligase</fullName>
        <ecNumber evidence="10">2.3.2.27</ecNumber>
    </recommendedName>
</protein>
<sequence length="2174" mass="248508">MSQPPLHTSQTESTDGARHMNTTPVTPAQLKTFLTEAPLLYKSKLHKGAAKHILTNCYRSLWSNDAEVMQHYFFREGLSDSDNLSKLLEKYNLFGSEEHDHDDYVQNEPNLNKTQEEPEYWESQRGKQCGHLFKKGESVYRCRNCGHDDTCVMCSKCFHATNHEGHDVKIWISRGAGGCCDCGDPEAWKIPLQCAIHSLHPHSDMSMDDSSASTSRPQLEPLSSVPANVIQSVRDTITVVADYILETFATSPEDVISVGTPESIRQDCMDSHKALGLPSDPSKQTYACVLWNDEKHSFDAVINIVVEALGCSKEEAAYAAECVDDYGRHIIKESSDVEELISIANTISSINLAVTVCSMPKTVREDISGLLLDWLKELTGGRYKFFNNVDGGNCIIRDIVCEVLSEDWALSPDLSRLSTRCRRERMPEDEDDDFDPEGADTDMDEDDEMIFGDDEGITDGGLLLNAFLEQHAHVDDDDDDEEEEEEEESSVSDFEDASEVLLSVINTEQNSQVDNAHEQGDSDMDMHEVEHTYQVTSPSASQMSNESLSRRRQSDTQAHASDNQAAHSLSQGRESEELKRRRLSSSSHSKSHKAHKTRDILDLDWNLDVWLDYVEQLEMEERNIAKDLSTSFESSSNSVQQDLANAHRINTNLKKEFKRKLRLDYLLHFDLRLWKTARVSIKDLLIGTFISNLQYKPIIGTRFARNYPELVDAFFFKDREPENSVSTLSVQLLTVPTVASMLVKDYRFFGIVCSILENFFLTDHIHMILPNEYSRAQVDCSSRAIGRHRYAYTIFDLRYVMNAEQVKFEISKNPLYLRHFIDMLYQFQEMDALKRQENAHVEFESQSWVTAFNMTLQTSKLCRLFAGCFETTGLASSDASRNLCRSIYRVLKAIIEWTPVLAPRKTSSEHQPDTRLKILGLHEQKFHQINTPNAGSFEIVDYDVTKSPVSFHHPFHWLLSELFENVSLLHDCVLNELGWLGGFTQMVNEAFKDKQHDMFLMILEYPIRTLAILSQINCNIWVRNGYNIRNQAHSYKDVNVRENTLDCDIYLLQVGLTVCESDKILLTLMDRFQLIDWFRGKPRKHATYDASQTVYMVEDFLNLLIVCASEHGYASGITLEQRIRQSIIQFLGISSMAYSELLKLIPESLTEHESFESQLNLLANFKAPDGLSDKGIYELKPEYIDEIEPYYWHYTRNQREEAYCVLKKRWNQLHPESKLNDKEEFLLTPKTKYIEVGPFRHLGKFLHSHTLCQIIAYALWDAKFHKESKNDTILDEAIYLAMLAVTDPNSPASELAAMKVKGKYRADMMVDEVKSFVDFAEEDEYSIQINEIERTHASLLTILIRCLDDPELSHAYKRLGFILDKIEAQGSEKAKEVISEYKHKKSRDVKAEMERNNGNNISELERKKAAAKARQEAIMSQFANAQSKFMEQHGDLYRSDEDEDIQETYEEAAVASNEMNSEDDIQIFRKCHFPKDNCIVCQEELDDSKLYGMLGLIQQSNIHRLAPMNNKDVLADILESSNSAHPWDTKDEASDKLPPFTSFPTDAHVPGLDISSCGHLMHSECFDTYQKSVENQLLRELGRMLPLALSPKTRFLCPLCKALGNVLVPIVWKGKKESYPGVMAPTSPYADLTKTVQDVAIETKRCSESFPGTFDEEVPFVNNDPDLVISDKEKLKYIYNQMLKVMQVTLKHRHLDRPLHLPDSILSLHDMYAYTIADFEIAQRGTEGTRARDLTIEHTGTFIDDISSTSQTLLKILGMTSNLIQNLLNTPWQAEDRFTKEKLRLRAMNQFMPNTTMNLVKDLIDFDPLQPLLMDDPFRALVGLSFTLSEQPSIEAHHLLRSMYIADLTKTIIAVVHSILNGDKLLKDQKISQLLDKLNTEQQQIVGVEGLQQFANYVLCLLKVPQSQIDRFFQIISPSAFMALVRTFTLPFLRKSLLFMVVYHGFIPQNPSDDVIEEKGEYDKLVDILNLPSLEAVFDMQAFEQDLVNSWCQDYMRHPGALTELHSSGTISTVSPISLNLPTQYRMTTLPYRLDQLLDESSKRVCRKCKTVPEHSAICLICGTFVCARRFCCTEDSKGECNVHMKQCGGEIGIYLMIKDCFLLLLHDNGGSIMNAPYLDIHGEADIFFKRGAPQYLNAKRYEQIRQMWLTQTIPAFVRRRMESAYSATIWEAF</sequence>
<keyword evidence="6 10" id="KW-0833">Ubl conjugation pathway</keyword>
<dbReference type="Pfam" id="PF02207">
    <property type="entry name" value="zf-UBR"/>
    <property type="match status" value="1"/>
</dbReference>
<dbReference type="EMBL" id="LUGH01000336">
    <property type="protein sequence ID" value="OBZ86019.1"/>
    <property type="molecule type" value="Genomic_DNA"/>
</dbReference>
<dbReference type="GO" id="GO:0005737">
    <property type="term" value="C:cytoplasm"/>
    <property type="evidence" value="ECO:0007669"/>
    <property type="project" value="TreeGrafter"/>
</dbReference>
<dbReference type="InterPro" id="IPR044046">
    <property type="entry name" value="E3_ligase_UBR-like_C"/>
</dbReference>
<evidence type="ECO:0000313" key="14">
    <source>
        <dbReference type="Proteomes" id="UP000093000"/>
    </source>
</evidence>
<dbReference type="GO" id="GO:0016567">
    <property type="term" value="P:protein ubiquitination"/>
    <property type="evidence" value="ECO:0007669"/>
    <property type="project" value="UniProtKB-UniRule"/>
</dbReference>
<dbReference type="PROSITE" id="PS51157">
    <property type="entry name" value="ZF_UBR"/>
    <property type="match status" value="1"/>
</dbReference>
<dbReference type="Gene3D" id="1.10.10.2670">
    <property type="entry name" value="E3 ubiquitin-protein ligase"/>
    <property type="match status" value="1"/>
</dbReference>
<gene>
    <name evidence="13" type="primary">ubr11</name>
    <name evidence="13" type="ORF">A0J61_05930</name>
</gene>
<dbReference type="InterPro" id="IPR042065">
    <property type="entry name" value="E3_ELL-like"/>
</dbReference>
<evidence type="ECO:0000256" key="10">
    <source>
        <dbReference type="RuleBase" id="RU366018"/>
    </source>
</evidence>
<dbReference type="SUPFAM" id="SSF54736">
    <property type="entry name" value="ClpS-like"/>
    <property type="match status" value="1"/>
</dbReference>
<comment type="catalytic activity">
    <reaction evidence="1 10">
        <text>S-ubiquitinyl-[E2 ubiquitin-conjugating enzyme]-L-cysteine + [acceptor protein]-L-lysine = [E2 ubiquitin-conjugating enzyme]-L-cysteine + N(6)-ubiquitinyl-[acceptor protein]-L-lysine.</text>
        <dbReference type="EC" id="2.3.2.27"/>
    </reaction>
</comment>
<feature type="region of interest" description="Disordered" evidence="11">
    <location>
        <begin position="535"/>
        <end position="595"/>
    </location>
</feature>
<name>A0A1C7NB94_9FUNG</name>
<comment type="pathway">
    <text evidence="2 10">Protein modification; protein ubiquitination.</text>
</comment>
<feature type="region of interest" description="Disordered" evidence="11">
    <location>
        <begin position="421"/>
        <end position="444"/>
    </location>
</feature>
<dbReference type="SUPFAM" id="SSF46785">
    <property type="entry name" value="Winged helix' DNA-binding domain"/>
    <property type="match status" value="1"/>
</dbReference>
<dbReference type="GO" id="GO:0071596">
    <property type="term" value="P:ubiquitin-dependent protein catabolic process via the N-end rule pathway"/>
    <property type="evidence" value="ECO:0007669"/>
    <property type="project" value="UniProtKB-UniRule"/>
</dbReference>
<evidence type="ECO:0000256" key="8">
    <source>
        <dbReference type="ARBA" id="ARBA00046341"/>
    </source>
</evidence>
<dbReference type="Gene3D" id="3.30.1390.10">
    <property type="match status" value="1"/>
</dbReference>
<evidence type="ECO:0000256" key="3">
    <source>
        <dbReference type="ARBA" id="ARBA00022679"/>
    </source>
</evidence>
<feature type="compositionally biased region" description="Acidic residues" evidence="11">
    <location>
        <begin position="427"/>
        <end position="444"/>
    </location>
</feature>
<dbReference type="GO" id="GO:0061630">
    <property type="term" value="F:ubiquitin protein ligase activity"/>
    <property type="evidence" value="ECO:0007669"/>
    <property type="project" value="UniProtKB-UniRule"/>
</dbReference>
<feature type="compositionally biased region" description="Acidic residues" evidence="11">
    <location>
        <begin position="475"/>
        <end position="497"/>
    </location>
</feature>
<dbReference type="InterPro" id="IPR055194">
    <property type="entry name" value="UBR1-like_WH"/>
</dbReference>
<dbReference type="EC" id="2.3.2.27" evidence="10"/>
<evidence type="ECO:0000256" key="6">
    <source>
        <dbReference type="ARBA" id="ARBA00022786"/>
    </source>
</evidence>
<comment type="caution">
    <text evidence="13">The sequence shown here is derived from an EMBL/GenBank/DDBJ whole genome shotgun (WGS) entry which is preliminary data.</text>
</comment>
<dbReference type="Pfam" id="PF18995">
    <property type="entry name" value="PRT6_C"/>
    <property type="match status" value="1"/>
</dbReference>
<dbReference type="GO" id="GO:0008270">
    <property type="term" value="F:zinc ion binding"/>
    <property type="evidence" value="ECO:0007669"/>
    <property type="project" value="UniProtKB-UniRule"/>
</dbReference>
<organism evidence="13 14">
    <name type="scientific">Choanephora cucurbitarum</name>
    <dbReference type="NCBI Taxonomy" id="101091"/>
    <lineage>
        <taxon>Eukaryota</taxon>
        <taxon>Fungi</taxon>
        <taxon>Fungi incertae sedis</taxon>
        <taxon>Mucoromycota</taxon>
        <taxon>Mucoromycotina</taxon>
        <taxon>Mucoromycetes</taxon>
        <taxon>Mucorales</taxon>
        <taxon>Mucorineae</taxon>
        <taxon>Choanephoraceae</taxon>
        <taxon>Choanephoroideae</taxon>
        <taxon>Choanephora</taxon>
    </lineage>
</organism>
<proteinExistence type="inferred from homology"/>
<evidence type="ECO:0000256" key="11">
    <source>
        <dbReference type="SAM" id="MobiDB-lite"/>
    </source>
</evidence>
<feature type="region of interest" description="Disordered" evidence="11">
    <location>
        <begin position="1"/>
        <end position="23"/>
    </location>
</feature>
<dbReference type="SMART" id="SM00396">
    <property type="entry name" value="ZnF_UBR1"/>
    <property type="match status" value="1"/>
</dbReference>
<dbReference type="FunFam" id="2.10.110.30:FF:000001">
    <property type="entry name" value="E3 ubiquitin-protein ligase UBR2 isoform 1"/>
    <property type="match status" value="1"/>
</dbReference>
<evidence type="ECO:0000256" key="1">
    <source>
        <dbReference type="ARBA" id="ARBA00000900"/>
    </source>
</evidence>
<feature type="zinc finger region" description="UBR-type" evidence="9">
    <location>
        <begin position="127"/>
        <end position="199"/>
    </location>
</feature>
<dbReference type="GO" id="GO:0000151">
    <property type="term" value="C:ubiquitin ligase complex"/>
    <property type="evidence" value="ECO:0007669"/>
    <property type="project" value="TreeGrafter"/>
</dbReference>
<dbReference type="Gene3D" id="2.10.110.30">
    <property type="match status" value="1"/>
</dbReference>
<dbReference type="STRING" id="101091.A0A1C7NB94"/>
<evidence type="ECO:0000256" key="2">
    <source>
        <dbReference type="ARBA" id="ARBA00004906"/>
    </source>
</evidence>
<dbReference type="InterPro" id="IPR003769">
    <property type="entry name" value="ClpS_core"/>
</dbReference>
<reference evidence="13 14" key="1">
    <citation type="submission" date="2016-03" db="EMBL/GenBank/DDBJ databases">
        <title>Choanephora cucurbitarum.</title>
        <authorList>
            <person name="Min B."/>
            <person name="Park H."/>
            <person name="Park J.-H."/>
            <person name="Shin H.-D."/>
            <person name="Choi I.-G."/>
        </authorList>
    </citation>
    <scope>NUCLEOTIDE SEQUENCE [LARGE SCALE GENOMIC DNA]</scope>
    <source>
        <strain evidence="13 14">KUS-F28377</strain>
    </source>
</reference>
<dbReference type="CDD" id="cd16482">
    <property type="entry name" value="RING-H2_UBR1-like"/>
    <property type="match status" value="1"/>
</dbReference>
<evidence type="ECO:0000256" key="9">
    <source>
        <dbReference type="PROSITE-ProRule" id="PRU00508"/>
    </source>
</evidence>
<keyword evidence="14" id="KW-1185">Reference proteome</keyword>
<comment type="similarity">
    <text evidence="8 10">Belongs to the E3 ubiquitin-protein ligase UBR1-like family.</text>
</comment>
<dbReference type="Pfam" id="PF22960">
    <property type="entry name" value="WHD_UBR1"/>
    <property type="match status" value="1"/>
</dbReference>
<evidence type="ECO:0000256" key="4">
    <source>
        <dbReference type="ARBA" id="ARBA00022723"/>
    </source>
</evidence>
<feature type="domain" description="UBR-type" evidence="12">
    <location>
        <begin position="127"/>
        <end position="199"/>
    </location>
</feature>
<dbReference type="InterPro" id="IPR039164">
    <property type="entry name" value="UBR1-like"/>
</dbReference>
<keyword evidence="4 10" id="KW-0479">Metal-binding</keyword>
<feature type="compositionally biased region" description="Polar residues" evidence="11">
    <location>
        <begin position="555"/>
        <end position="572"/>
    </location>
</feature>
<dbReference type="UniPathway" id="UPA00143"/>
<dbReference type="PANTHER" id="PTHR21497">
    <property type="entry name" value="UBIQUITIN LIGASE E3 ALPHA-RELATED"/>
    <property type="match status" value="1"/>
</dbReference>
<dbReference type="CDD" id="cd19673">
    <property type="entry name" value="UBR-box_UBR3"/>
    <property type="match status" value="1"/>
</dbReference>
<dbReference type="Proteomes" id="UP000093000">
    <property type="component" value="Unassembled WGS sequence"/>
</dbReference>
<evidence type="ECO:0000259" key="12">
    <source>
        <dbReference type="PROSITE" id="PS51157"/>
    </source>
</evidence>
<dbReference type="InterPro" id="IPR014719">
    <property type="entry name" value="Ribosomal_bL12_C/ClpS-like"/>
</dbReference>
<dbReference type="InParanoid" id="A0A1C7NB94"/>
<evidence type="ECO:0000256" key="5">
    <source>
        <dbReference type="ARBA" id="ARBA00022771"/>
    </source>
</evidence>
<dbReference type="Pfam" id="PF02617">
    <property type="entry name" value="ClpS"/>
    <property type="match status" value="1"/>
</dbReference>
<keyword evidence="7 10" id="KW-0862">Zinc</keyword>
<keyword evidence="3 10" id="KW-0808">Transferase</keyword>
<accession>A0A1C7NB94</accession>